<accession>A0A183JPA2</accession>
<name>A0A183JPA2_9TREM</name>
<reference evidence="3" key="1">
    <citation type="submission" date="2016-06" db="UniProtKB">
        <authorList>
            <consortium name="WormBaseParasite"/>
        </authorList>
    </citation>
    <scope>IDENTIFICATION</scope>
</reference>
<evidence type="ECO:0000313" key="2">
    <source>
        <dbReference type="Proteomes" id="UP000279833"/>
    </source>
</evidence>
<reference evidence="1 2" key="2">
    <citation type="submission" date="2018-11" db="EMBL/GenBank/DDBJ databases">
        <authorList>
            <consortium name="Pathogen Informatics"/>
        </authorList>
    </citation>
    <scope>NUCLEOTIDE SEQUENCE [LARGE SCALE GENOMIC DNA]</scope>
    <source>
        <strain evidence="1">Dakar</strain>
        <strain evidence="2">Dakar, Senegal</strain>
    </source>
</reference>
<dbReference type="WBParaSite" id="SCUD_0000453901-mRNA-1">
    <property type="protein sequence ID" value="SCUD_0000453901-mRNA-1"/>
    <property type="gene ID" value="SCUD_0000453901"/>
</dbReference>
<dbReference type="EMBL" id="UZAK01006143">
    <property type="protein sequence ID" value="VDO89570.1"/>
    <property type="molecule type" value="Genomic_DNA"/>
</dbReference>
<organism evidence="3">
    <name type="scientific">Schistosoma curassoni</name>
    <dbReference type="NCBI Taxonomy" id="6186"/>
    <lineage>
        <taxon>Eukaryota</taxon>
        <taxon>Metazoa</taxon>
        <taxon>Spiralia</taxon>
        <taxon>Lophotrochozoa</taxon>
        <taxon>Platyhelminthes</taxon>
        <taxon>Trematoda</taxon>
        <taxon>Digenea</taxon>
        <taxon>Strigeidida</taxon>
        <taxon>Schistosomatoidea</taxon>
        <taxon>Schistosomatidae</taxon>
        <taxon>Schistosoma</taxon>
    </lineage>
</organism>
<proteinExistence type="predicted"/>
<evidence type="ECO:0000313" key="3">
    <source>
        <dbReference type="WBParaSite" id="SCUD_0000453901-mRNA-1"/>
    </source>
</evidence>
<keyword evidence="2" id="KW-1185">Reference proteome</keyword>
<dbReference type="Proteomes" id="UP000279833">
    <property type="component" value="Unassembled WGS sequence"/>
</dbReference>
<gene>
    <name evidence="1" type="ORF">SCUD_LOCUS4540</name>
</gene>
<dbReference type="AlphaFoldDB" id="A0A183JPA2"/>
<sequence length="65" mass="7135">IKRLSLFTFTLKSRAFSASCPAACNLLQNRLGILLKSTSLNVVNLYILFAGTLLTAKRLGFKNTT</sequence>
<protein>
    <submittedName>
        <fullName evidence="3">Ovule protein</fullName>
    </submittedName>
</protein>
<evidence type="ECO:0000313" key="1">
    <source>
        <dbReference type="EMBL" id="VDO89570.1"/>
    </source>
</evidence>